<keyword evidence="2" id="KW-1185">Reference proteome</keyword>
<dbReference type="EMBL" id="AP027080">
    <property type="protein sequence ID" value="BDU72365.1"/>
    <property type="molecule type" value="Genomic_DNA"/>
</dbReference>
<sequence>MIIGTKFTSDDIEPGMVFQGDRGQVREVVKIAGLMVRFKVLSLGATRSMLGVGSCEWVEMRSFLNWAQEDITEKQRAS</sequence>
<proteinExistence type="predicted"/>
<organism evidence="1 2">
    <name type="scientific">Mesoterricola silvestris</name>
    <dbReference type="NCBI Taxonomy" id="2927979"/>
    <lineage>
        <taxon>Bacteria</taxon>
        <taxon>Pseudomonadati</taxon>
        <taxon>Acidobacteriota</taxon>
        <taxon>Holophagae</taxon>
        <taxon>Holophagales</taxon>
        <taxon>Holophagaceae</taxon>
        <taxon>Mesoterricola</taxon>
    </lineage>
</organism>
<reference evidence="2" key="1">
    <citation type="journal article" date="2023" name="Int. J. Syst. Evol. Microbiol.">
        <title>Mesoterricola silvestris gen. nov., sp. nov., Mesoterricola sediminis sp. nov., Geothrix oryzae sp. nov., Geothrix edaphica sp. nov., Geothrix rubra sp. nov., and Geothrix limicola sp. nov., six novel members of Acidobacteriota isolated from soils.</title>
        <authorList>
            <person name="Itoh H."/>
            <person name="Sugisawa Y."/>
            <person name="Mise K."/>
            <person name="Xu Z."/>
            <person name="Kuniyasu M."/>
            <person name="Ushijima N."/>
            <person name="Kawano K."/>
            <person name="Kobayashi E."/>
            <person name="Shiratori Y."/>
            <person name="Masuda Y."/>
            <person name="Senoo K."/>
        </authorList>
    </citation>
    <scope>NUCLEOTIDE SEQUENCE [LARGE SCALE GENOMIC DNA]</scope>
    <source>
        <strain evidence="2">W79</strain>
    </source>
</reference>
<dbReference type="AlphaFoldDB" id="A0AA48K8Q6"/>
<gene>
    <name evidence="1" type="ORF">METEAL_15390</name>
</gene>
<dbReference type="RefSeq" id="WP_316415270.1">
    <property type="nucleotide sequence ID" value="NZ_AP027080.1"/>
</dbReference>
<dbReference type="KEGG" id="msil:METEAL_15390"/>
<evidence type="ECO:0000313" key="2">
    <source>
        <dbReference type="Proteomes" id="UP001238179"/>
    </source>
</evidence>
<protein>
    <submittedName>
        <fullName evidence="1">Uncharacterized protein</fullName>
    </submittedName>
</protein>
<dbReference type="Proteomes" id="UP001238179">
    <property type="component" value="Chromosome"/>
</dbReference>
<accession>A0AA48K8Q6</accession>
<evidence type="ECO:0000313" key="1">
    <source>
        <dbReference type="EMBL" id="BDU72365.1"/>
    </source>
</evidence>
<name>A0AA48K8Q6_9BACT</name>